<accession>A0AAD2G5B6</accession>
<dbReference type="AlphaFoldDB" id="A0AAD2G5B6"/>
<reference evidence="3" key="1">
    <citation type="submission" date="2023-08" db="EMBL/GenBank/DDBJ databases">
        <authorList>
            <person name="Audoor S."/>
            <person name="Bilcke G."/>
        </authorList>
    </citation>
    <scope>NUCLEOTIDE SEQUENCE</scope>
</reference>
<organism evidence="3 4">
    <name type="scientific">Cylindrotheca closterium</name>
    <dbReference type="NCBI Taxonomy" id="2856"/>
    <lineage>
        <taxon>Eukaryota</taxon>
        <taxon>Sar</taxon>
        <taxon>Stramenopiles</taxon>
        <taxon>Ochrophyta</taxon>
        <taxon>Bacillariophyta</taxon>
        <taxon>Bacillariophyceae</taxon>
        <taxon>Bacillariophycidae</taxon>
        <taxon>Bacillariales</taxon>
        <taxon>Bacillariaceae</taxon>
        <taxon>Cylindrotheca</taxon>
    </lineage>
</organism>
<keyword evidence="2" id="KW-0732">Signal</keyword>
<comment type="caution">
    <text evidence="3">The sequence shown here is derived from an EMBL/GenBank/DDBJ whole genome shotgun (WGS) entry which is preliminary data.</text>
</comment>
<feature type="compositionally biased region" description="Basic and acidic residues" evidence="1">
    <location>
        <begin position="70"/>
        <end position="79"/>
    </location>
</feature>
<name>A0AAD2G5B6_9STRA</name>
<feature type="chain" id="PRO_5041921837" description="RxLR effector protein" evidence="2">
    <location>
        <begin position="20"/>
        <end position="139"/>
    </location>
</feature>
<feature type="compositionally biased region" description="Low complexity" evidence="1">
    <location>
        <begin position="39"/>
        <end position="54"/>
    </location>
</feature>
<sequence length="139" mass="14881">MRHFLLFFVFCTFTTIANAANLRGNGQQKRVSSDLSLPTIINEESTRTTISESSPSDDDSKDSAAAALDSVHKILDKAKNTGMTGNSRKVSTASLPTATSNSRRRAPSSPSATTLTENSRKQSFMSAPAPTLATFLPLL</sequence>
<gene>
    <name evidence="3" type="ORF">CYCCA115_LOCUS19922</name>
</gene>
<feature type="compositionally biased region" description="Low complexity" evidence="1">
    <location>
        <begin position="97"/>
        <end position="114"/>
    </location>
</feature>
<feature type="compositionally biased region" description="Polar residues" evidence="1">
    <location>
        <begin position="25"/>
        <end position="36"/>
    </location>
</feature>
<proteinExistence type="predicted"/>
<evidence type="ECO:0000256" key="2">
    <source>
        <dbReference type="SAM" id="SignalP"/>
    </source>
</evidence>
<evidence type="ECO:0000313" key="4">
    <source>
        <dbReference type="Proteomes" id="UP001295423"/>
    </source>
</evidence>
<keyword evidence="4" id="KW-1185">Reference proteome</keyword>
<feature type="compositionally biased region" description="Polar residues" evidence="1">
    <location>
        <begin position="115"/>
        <end position="125"/>
    </location>
</feature>
<evidence type="ECO:0008006" key="5">
    <source>
        <dbReference type="Google" id="ProtNLM"/>
    </source>
</evidence>
<protein>
    <recommendedName>
        <fullName evidence="5">RxLR effector protein</fullName>
    </recommendedName>
</protein>
<feature type="region of interest" description="Disordered" evidence="1">
    <location>
        <begin position="25"/>
        <end position="126"/>
    </location>
</feature>
<evidence type="ECO:0000313" key="3">
    <source>
        <dbReference type="EMBL" id="CAJ1962927.1"/>
    </source>
</evidence>
<dbReference type="Proteomes" id="UP001295423">
    <property type="component" value="Unassembled WGS sequence"/>
</dbReference>
<feature type="compositionally biased region" description="Polar residues" evidence="1">
    <location>
        <begin position="81"/>
        <end position="96"/>
    </location>
</feature>
<dbReference type="EMBL" id="CAKOGP040002125">
    <property type="protein sequence ID" value="CAJ1962927.1"/>
    <property type="molecule type" value="Genomic_DNA"/>
</dbReference>
<evidence type="ECO:0000256" key="1">
    <source>
        <dbReference type="SAM" id="MobiDB-lite"/>
    </source>
</evidence>
<feature type="signal peptide" evidence="2">
    <location>
        <begin position="1"/>
        <end position="19"/>
    </location>
</feature>